<gene>
    <name evidence="1" type="ORF">ABS311_04380</name>
</gene>
<dbReference type="EMBL" id="JBELOE010000083">
    <property type="protein sequence ID" value="MER2491113.1"/>
    <property type="molecule type" value="Genomic_DNA"/>
</dbReference>
<comment type="caution">
    <text evidence="1">The sequence shown here is derived from an EMBL/GenBank/DDBJ whole genome shotgun (WGS) entry which is preliminary data.</text>
</comment>
<keyword evidence="2" id="KW-1185">Reference proteome</keyword>
<name>A0ABV1RDX2_9ALTE</name>
<proteinExistence type="predicted"/>
<dbReference type="RefSeq" id="WP_350400827.1">
    <property type="nucleotide sequence ID" value="NZ_JBELOE010000083.1"/>
</dbReference>
<organism evidence="1 2">
    <name type="scientific">Catenovulum sediminis</name>
    <dbReference type="NCBI Taxonomy" id="1740262"/>
    <lineage>
        <taxon>Bacteria</taxon>
        <taxon>Pseudomonadati</taxon>
        <taxon>Pseudomonadota</taxon>
        <taxon>Gammaproteobacteria</taxon>
        <taxon>Alteromonadales</taxon>
        <taxon>Alteromonadaceae</taxon>
        <taxon>Catenovulum</taxon>
    </lineage>
</organism>
<evidence type="ECO:0000313" key="2">
    <source>
        <dbReference type="Proteomes" id="UP001467690"/>
    </source>
</evidence>
<reference evidence="1 2" key="1">
    <citation type="submission" date="2024-06" db="EMBL/GenBank/DDBJ databases">
        <authorList>
            <person name="Chen R.Y."/>
        </authorList>
    </citation>
    <scope>NUCLEOTIDE SEQUENCE [LARGE SCALE GENOMIC DNA]</scope>
    <source>
        <strain evidence="1 2">D2</strain>
    </source>
</reference>
<evidence type="ECO:0000313" key="1">
    <source>
        <dbReference type="EMBL" id="MER2491113.1"/>
    </source>
</evidence>
<accession>A0ABV1RDX2</accession>
<protein>
    <submittedName>
        <fullName evidence="1">Uncharacterized protein</fullName>
    </submittedName>
</protein>
<sequence length="261" mass="29507">MTSISHDFDWCVVGNGENTFSPLPIAKHTIGFNKAIVPPFDVIMHNNAHQGQSKTISLKTNSTFDVDLLFFKHTADELEEALGCWPSLGLVAIVTAIKCKKSLSVRHMNLLPSLARPTNIPANKPLAASYHNWLAERRYAFCLLQEIDWPEYRLISNHVRVAISTPVRNWLIELASIQTLGKGKAKQRIDELFELSIMQWYAAVSVTNPQDIVACDSAFMLSRTSHQTPNWWLYDVDYSLKMDAIRTKLAHAEECHLFALS</sequence>
<dbReference type="Proteomes" id="UP001467690">
    <property type="component" value="Unassembled WGS sequence"/>
</dbReference>